<evidence type="ECO:0000313" key="2">
    <source>
        <dbReference type="EMBL" id="KAJ2893144.1"/>
    </source>
</evidence>
<comment type="caution">
    <text evidence="2">The sequence shown here is derived from an EMBL/GenBank/DDBJ whole genome shotgun (WGS) entry which is preliminary data.</text>
</comment>
<accession>A0AAD5RHI2</accession>
<evidence type="ECO:0000313" key="3">
    <source>
        <dbReference type="Proteomes" id="UP001201980"/>
    </source>
</evidence>
<feature type="compositionally biased region" description="Basic and acidic residues" evidence="1">
    <location>
        <begin position="603"/>
        <end position="613"/>
    </location>
</feature>
<evidence type="ECO:0000256" key="1">
    <source>
        <dbReference type="SAM" id="MobiDB-lite"/>
    </source>
</evidence>
<dbReference type="GO" id="GO:0016740">
    <property type="term" value="F:transferase activity"/>
    <property type="evidence" value="ECO:0007669"/>
    <property type="project" value="UniProtKB-KW"/>
</dbReference>
<name>A0AAD5RHI2_9PEZI</name>
<dbReference type="CDD" id="cd06532">
    <property type="entry name" value="Glyco_transf_25"/>
    <property type="match status" value="1"/>
</dbReference>
<dbReference type="EMBL" id="JAKWBI020000654">
    <property type="protein sequence ID" value="KAJ2893144.1"/>
    <property type="molecule type" value="Genomic_DNA"/>
</dbReference>
<dbReference type="Proteomes" id="UP001201980">
    <property type="component" value="Unassembled WGS sequence"/>
</dbReference>
<gene>
    <name evidence="2" type="ORF">MKZ38_008992</name>
</gene>
<proteinExistence type="predicted"/>
<keyword evidence="2" id="KW-0808">Transferase</keyword>
<organism evidence="2 3">
    <name type="scientific">Zalerion maritima</name>
    <dbReference type="NCBI Taxonomy" id="339359"/>
    <lineage>
        <taxon>Eukaryota</taxon>
        <taxon>Fungi</taxon>
        <taxon>Dikarya</taxon>
        <taxon>Ascomycota</taxon>
        <taxon>Pezizomycotina</taxon>
        <taxon>Sordariomycetes</taxon>
        <taxon>Lulworthiomycetidae</taxon>
        <taxon>Lulworthiales</taxon>
        <taxon>Lulworthiaceae</taxon>
        <taxon>Zalerion</taxon>
    </lineage>
</organism>
<protein>
    <submittedName>
        <fullName evidence="2">Glycosyl transferase family 25 protein</fullName>
    </submittedName>
</protein>
<sequence>MQHLEGDRHSWRLDLDAARQTGAASSQQHNNPLCNVPFCLLQLPDAHRCEPSAQAQQHSSQRSPFIYETMMSTGVASGFYPLILTAMDVGCTVLDCTAVLIPTPENNHRQYSQETDEDNAAHRSPRGLLVPTDTKILWLRFMPARERGEWHSVAHAKTAQNRFEAVRSFLTLDRQPADAPRRSPPVGFLIGRGAKAHISESFALPIVDLTTLVQSSKVCGLISYPTLSTIRDPFSRVATFHGLLASKMILGKLSPRASRIRNKQILVAAVALVLLSTILLTSRHRNDSQSLVQSSQKANLDDDVAAGAGTAETPHHELESDPLVNDVYNRTLGFEKIFVISLPTRQDRRDSMVLGAALSDFEVELRDSVRGDEVPDKAVPIPNPKEKPDFKVMRGGVRGAWRTHMNVLREIVRVGLSSTLVMEDDGDWDIRIKDQLRDLAVASQVLTQPLAQPFSGGRLKYMDPTYPAPKNIIFPFAKEFKWSSLPETLPGSRSPYGDAWDLLWLGHCFMHLPEFADLVPKGRILKHDDPTVPQKQFLADKLQEYPHHTRVYHHVAGTACSVAYVVTQRAAREILYQVGLQPVSEALDLGIAEYCKRLDADGEERGKGREAGKGKGGQWPDEGRAAKSSKPVCLSASPALFQHYRPKGSMSAESDVSGHGNDYSEKACSDVIRWSVKLNAEEIMRGGKEYVDQYPDE</sequence>
<dbReference type="InterPro" id="IPR002654">
    <property type="entry name" value="Glyco_trans_25"/>
</dbReference>
<feature type="region of interest" description="Disordered" evidence="1">
    <location>
        <begin position="107"/>
        <end position="126"/>
    </location>
</feature>
<reference evidence="2" key="1">
    <citation type="submission" date="2022-07" db="EMBL/GenBank/DDBJ databases">
        <title>Draft genome sequence of Zalerion maritima ATCC 34329, a (micro)plastics degrading marine fungus.</title>
        <authorList>
            <person name="Paco A."/>
            <person name="Goncalves M.F.M."/>
            <person name="Rocha-Santos T.A.P."/>
            <person name="Alves A."/>
        </authorList>
    </citation>
    <scope>NUCLEOTIDE SEQUENCE</scope>
    <source>
        <strain evidence="2">ATCC 34329</strain>
    </source>
</reference>
<keyword evidence="3" id="KW-1185">Reference proteome</keyword>
<dbReference type="AlphaFoldDB" id="A0AAD5RHI2"/>
<feature type="region of interest" description="Disordered" evidence="1">
    <location>
        <begin position="603"/>
        <end position="631"/>
    </location>
</feature>